<feature type="region of interest" description="Disordered" evidence="1">
    <location>
        <begin position="1"/>
        <end position="25"/>
    </location>
</feature>
<evidence type="ECO:0000313" key="3">
    <source>
        <dbReference type="EMBL" id="QHX42623.1"/>
    </source>
</evidence>
<dbReference type="EMBL" id="CP048020">
    <property type="protein sequence ID" value="QHX42623.1"/>
    <property type="molecule type" value="Genomic_DNA"/>
</dbReference>
<feature type="compositionally biased region" description="Polar residues" evidence="1">
    <location>
        <begin position="1"/>
        <end position="12"/>
    </location>
</feature>
<sequence length="174" mass="18951">MISAVQHNSHTAPQHPANKHAAKNTQSFSQLLDSLKTESARFSTAKESAHSNLSTRLPGEYLSSFEIVNPTDADRAAQPKGMGAVSAAQHSGTKATIDKTSELYQQALELESYFVKIMLDSMRSTLGKNSLTGKDSFAGKMYDDMMYEELSRTMTKNAGLGLADQIYLQLNGQA</sequence>
<reference evidence="3 4" key="1">
    <citation type="submission" date="2020-01" db="EMBL/GenBank/DDBJ databases">
        <title>Complete genome sequence of a human oral phylogroup 1 Treponema sp. strain ATCC 700766, originally isolated from periodontitis dental plaque.</title>
        <authorList>
            <person name="Chan Y."/>
            <person name="Huo Y.-B."/>
            <person name="Yu X.-L."/>
            <person name="Zeng H."/>
            <person name="Leung W.-K."/>
            <person name="Watt R.M."/>
        </authorList>
    </citation>
    <scope>NUCLEOTIDE SEQUENCE [LARGE SCALE GENOMIC DNA]</scope>
    <source>
        <strain evidence="3 4">OMZ 804</strain>
    </source>
</reference>
<evidence type="ECO:0000259" key="2">
    <source>
        <dbReference type="Pfam" id="PF10135"/>
    </source>
</evidence>
<evidence type="ECO:0000256" key="1">
    <source>
        <dbReference type="SAM" id="MobiDB-lite"/>
    </source>
</evidence>
<dbReference type="RefSeq" id="WP_162662664.1">
    <property type="nucleotide sequence ID" value="NZ_CP048020.1"/>
</dbReference>
<dbReference type="Pfam" id="PF10135">
    <property type="entry name" value="Rod-binding"/>
    <property type="match status" value="1"/>
</dbReference>
<name>A0A6P1Y065_9SPIR</name>
<keyword evidence="3" id="KW-0282">Flagellum</keyword>
<keyword evidence="3" id="KW-0969">Cilium</keyword>
<proteinExistence type="predicted"/>
<keyword evidence="3" id="KW-0966">Cell projection</keyword>
<gene>
    <name evidence="3" type="ORF">GWP43_03210</name>
</gene>
<evidence type="ECO:0000313" key="4">
    <source>
        <dbReference type="Proteomes" id="UP000464374"/>
    </source>
</evidence>
<protein>
    <submittedName>
        <fullName evidence="3">Flagellar protein</fullName>
    </submittedName>
</protein>
<dbReference type="InterPro" id="IPR019301">
    <property type="entry name" value="Flagellar_prot_FlgJ_N"/>
</dbReference>
<accession>A0A6P1Y065</accession>
<dbReference type="Proteomes" id="UP000464374">
    <property type="component" value="Chromosome"/>
</dbReference>
<feature type="domain" description="Flagellar protein FlgJ N-terminal" evidence="2">
    <location>
        <begin position="121"/>
        <end position="169"/>
    </location>
</feature>
<dbReference type="AlphaFoldDB" id="A0A6P1Y065"/>
<organism evidence="3 4">
    <name type="scientific">Treponema vincentii</name>
    <dbReference type="NCBI Taxonomy" id="69710"/>
    <lineage>
        <taxon>Bacteria</taxon>
        <taxon>Pseudomonadati</taxon>
        <taxon>Spirochaetota</taxon>
        <taxon>Spirochaetia</taxon>
        <taxon>Spirochaetales</taxon>
        <taxon>Treponemataceae</taxon>
        <taxon>Treponema</taxon>
    </lineage>
</organism>
<dbReference type="KEGG" id="trz:GWP43_03210"/>